<dbReference type="GO" id="GO:0016020">
    <property type="term" value="C:membrane"/>
    <property type="evidence" value="ECO:0007669"/>
    <property type="project" value="UniProtKB-SubCell"/>
</dbReference>
<keyword evidence="21" id="KW-1185">Reference proteome</keyword>
<protein>
    <recommendedName>
        <fullName evidence="6">CDP-diacylglycerol--glycerol-3-phosphate 3-phosphatidyltransferase</fullName>
        <ecNumber evidence="5">2.7.8.5</ecNumber>
    </recommendedName>
</protein>
<evidence type="ECO:0000256" key="3">
    <source>
        <dbReference type="ARBA" id="ARBA00005189"/>
    </source>
</evidence>
<evidence type="ECO:0000256" key="6">
    <source>
        <dbReference type="ARBA" id="ARBA00014944"/>
    </source>
</evidence>
<sequence>MTIPNLITIFRLVLVPLVILAILQGAWGLAFAMFVIAGISDGVDGYIARRFDMRSEFGAMIDPLADKALVISIFVTLALVGEIPVWIAILVAFRDAMIVMAFLVAGQLTRPMKVRPLMISKVNTALQIAYVALVLGLLALGLAAPQVETFMLWGVAVLTVITAGAYLVIWLRHMTR</sequence>
<evidence type="ECO:0000256" key="9">
    <source>
        <dbReference type="ARBA" id="ARBA00022692"/>
    </source>
</evidence>
<evidence type="ECO:0000256" key="12">
    <source>
        <dbReference type="ARBA" id="ARBA00023136"/>
    </source>
</evidence>
<dbReference type="EMBL" id="FMBM01000002">
    <property type="protein sequence ID" value="SCC82305.1"/>
    <property type="molecule type" value="Genomic_DNA"/>
</dbReference>
<dbReference type="EC" id="2.7.8.5" evidence="5"/>
<evidence type="ECO:0000256" key="15">
    <source>
        <dbReference type="ARBA" id="ARBA00048586"/>
    </source>
</evidence>
<comment type="subcellular location">
    <subcellularLocation>
        <location evidence="1">Membrane</location>
        <topology evidence="1">Multi-pass membrane protein</topology>
    </subcellularLocation>
</comment>
<comment type="pathway">
    <text evidence="3">Lipid metabolism.</text>
</comment>
<comment type="caution">
    <text evidence="18">The sequence shown here is derived from an EMBL/GenBank/DDBJ whole genome shotgun (WGS) entry which is preliminary data.</text>
</comment>
<evidence type="ECO:0000256" key="2">
    <source>
        <dbReference type="ARBA" id="ARBA00005042"/>
    </source>
</evidence>
<accession>A0A0P7X9A5</accession>
<dbReference type="GO" id="GO:0046474">
    <property type="term" value="P:glycerophospholipid biosynthetic process"/>
    <property type="evidence" value="ECO:0007669"/>
    <property type="project" value="TreeGrafter"/>
</dbReference>
<dbReference type="InterPro" id="IPR050324">
    <property type="entry name" value="CDP-alcohol_PTase-I"/>
</dbReference>
<dbReference type="InterPro" id="IPR000462">
    <property type="entry name" value="CDP-OH_P_trans"/>
</dbReference>
<evidence type="ECO:0000313" key="20">
    <source>
        <dbReference type="Proteomes" id="UP000050497"/>
    </source>
</evidence>
<evidence type="ECO:0000256" key="10">
    <source>
        <dbReference type="ARBA" id="ARBA00022989"/>
    </source>
</evidence>
<keyword evidence="11" id="KW-0443">Lipid metabolism</keyword>
<comment type="pathway">
    <text evidence="2">Phospholipid metabolism; phosphatidylglycerol biosynthesis; phosphatidylglycerol from CDP-diacylglycerol: step 1/2.</text>
</comment>
<evidence type="ECO:0000256" key="17">
    <source>
        <dbReference type="SAM" id="Phobius"/>
    </source>
</evidence>
<dbReference type="EMBL" id="LJSX01000005">
    <property type="protein sequence ID" value="KPQ11769.1"/>
    <property type="molecule type" value="Genomic_DNA"/>
</dbReference>
<gene>
    <name evidence="18" type="primary">pgsA</name>
    <name evidence="19" type="ORF">GA0071312_3286</name>
    <name evidence="18" type="ORF">HLUCCO17_04650</name>
</gene>
<keyword evidence="13" id="KW-0594">Phospholipid biosynthesis</keyword>
<dbReference type="PIRSF" id="PIRSF000847">
    <property type="entry name" value="Phos_ph_gly_syn"/>
    <property type="match status" value="1"/>
</dbReference>
<evidence type="ECO:0000256" key="4">
    <source>
        <dbReference type="ARBA" id="ARBA00010441"/>
    </source>
</evidence>
<organism evidence="18 20">
    <name type="scientific">Saliniramus fredricksonii</name>
    <dbReference type="NCBI Taxonomy" id="1653334"/>
    <lineage>
        <taxon>Bacteria</taxon>
        <taxon>Pseudomonadati</taxon>
        <taxon>Pseudomonadota</taxon>
        <taxon>Alphaproteobacteria</taxon>
        <taxon>Hyphomicrobiales</taxon>
        <taxon>Salinarimonadaceae</taxon>
        <taxon>Saliniramus</taxon>
    </lineage>
</organism>
<reference evidence="19 21" key="2">
    <citation type="submission" date="2016-08" db="EMBL/GenBank/DDBJ databases">
        <authorList>
            <person name="Varghese N."/>
            <person name="Submissions Spin"/>
        </authorList>
    </citation>
    <scope>NUCLEOTIDE SEQUENCE [LARGE SCALE GENOMIC DNA]</scope>
    <source>
        <strain evidence="19 21">HL-109</strain>
    </source>
</reference>
<feature type="transmembrane region" description="Helical" evidence="17">
    <location>
        <begin position="57"/>
        <end position="79"/>
    </location>
</feature>
<evidence type="ECO:0000313" key="19">
    <source>
        <dbReference type="EMBL" id="SCC82305.1"/>
    </source>
</evidence>
<keyword evidence="9 17" id="KW-0812">Transmembrane</keyword>
<dbReference type="AlphaFoldDB" id="A0A0P7X9A5"/>
<dbReference type="PANTHER" id="PTHR14269">
    <property type="entry name" value="CDP-DIACYLGLYCEROL--GLYCEROL-3-PHOSPHATE 3-PHOSPHATIDYLTRANSFERASE-RELATED"/>
    <property type="match status" value="1"/>
</dbReference>
<evidence type="ECO:0000256" key="8">
    <source>
        <dbReference type="ARBA" id="ARBA00022679"/>
    </source>
</evidence>
<dbReference type="InterPro" id="IPR048254">
    <property type="entry name" value="CDP_ALCOHOL_P_TRANSF_CS"/>
</dbReference>
<dbReference type="GO" id="GO:0008444">
    <property type="term" value="F:CDP-diacylglycerol-glycerol-3-phosphate 3-phosphatidyltransferase activity"/>
    <property type="evidence" value="ECO:0007669"/>
    <property type="project" value="UniProtKB-EC"/>
</dbReference>
<evidence type="ECO:0000256" key="13">
    <source>
        <dbReference type="ARBA" id="ARBA00023209"/>
    </source>
</evidence>
<dbReference type="InterPro" id="IPR004570">
    <property type="entry name" value="Phosphatidylglycerol_P_synth"/>
</dbReference>
<keyword evidence="12 17" id="KW-0472">Membrane</keyword>
<dbReference type="OrthoDB" id="9796672at2"/>
<dbReference type="STRING" id="1653334.GA0071312_3286"/>
<evidence type="ECO:0000256" key="11">
    <source>
        <dbReference type="ARBA" id="ARBA00023098"/>
    </source>
</evidence>
<dbReference type="Pfam" id="PF01066">
    <property type="entry name" value="CDP-OH_P_transf"/>
    <property type="match status" value="1"/>
</dbReference>
<dbReference type="Gene3D" id="1.20.120.1760">
    <property type="match status" value="1"/>
</dbReference>
<name>A0A0P7X9A5_9HYPH</name>
<keyword evidence="7" id="KW-0444">Lipid biosynthesis</keyword>
<dbReference type="PANTHER" id="PTHR14269:SF62">
    <property type="entry name" value="CDP-DIACYLGLYCEROL--GLYCEROL-3-PHOSPHATE 3-PHOSPHATIDYLTRANSFERASE 1, CHLOROPLASTIC"/>
    <property type="match status" value="1"/>
</dbReference>
<dbReference type="FunFam" id="1.20.120.1760:FF:000033">
    <property type="entry name" value="CDP-alcohol phosphatidyltransferase"/>
    <property type="match status" value="1"/>
</dbReference>
<feature type="transmembrane region" description="Helical" evidence="17">
    <location>
        <begin position="12"/>
        <end position="36"/>
    </location>
</feature>
<dbReference type="RefSeq" id="WP_074445823.1">
    <property type="nucleotide sequence ID" value="NZ_FMBM01000002.1"/>
</dbReference>
<keyword evidence="10 17" id="KW-1133">Transmembrane helix</keyword>
<dbReference type="PROSITE" id="PS00379">
    <property type="entry name" value="CDP_ALCOHOL_P_TRANSF"/>
    <property type="match status" value="1"/>
</dbReference>
<dbReference type="InterPro" id="IPR043130">
    <property type="entry name" value="CDP-OH_PTrfase_TM_dom"/>
</dbReference>
<comment type="similarity">
    <text evidence="4 16">Belongs to the CDP-alcohol phosphatidyltransferase class-I family.</text>
</comment>
<feature type="transmembrane region" description="Helical" evidence="17">
    <location>
        <begin position="150"/>
        <end position="171"/>
    </location>
</feature>
<dbReference type="Proteomes" id="UP000050497">
    <property type="component" value="Unassembled WGS sequence"/>
</dbReference>
<evidence type="ECO:0000256" key="7">
    <source>
        <dbReference type="ARBA" id="ARBA00022516"/>
    </source>
</evidence>
<dbReference type="Proteomes" id="UP000182800">
    <property type="component" value="Unassembled WGS sequence"/>
</dbReference>
<dbReference type="PATRIC" id="fig|1653334.4.peg.1625"/>
<feature type="transmembrane region" description="Helical" evidence="17">
    <location>
        <begin position="125"/>
        <end position="144"/>
    </location>
</feature>
<keyword evidence="8 16" id="KW-0808">Transferase</keyword>
<evidence type="ECO:0000256" key="5">
    <source>
        <dbReference type="ARBA" id="ARBA00013170"/>
    </source>
</evidence>
<evidence type="ECO:0000256" key="14">
    <source>
        <dbReference type="ARBA" id="ARBA00023264"/>
    </source>
</evidence>
<evidence type="ECO:0000256" key="1">
    <source>
        <dbReference type="ARBA" id="ARBA00004141"/>
    </source>
</evidence>
<evidence type="ECO:0000313" key="18">
    <source>
        <dbReference type="EMBL" id="KPQ11769.1"/>
    </source>
</evidence>
<evidence type="ECO:0000313" key="21">
    <source>
        <dbReference type="Proteomes" id="UP000182800"/>
    </source>
</evidence>
<keyword evidence="14" id="KW-1208">Phospholipid metabolism</keyword>
<reference evidence="18 20" key="1">
    <citation type="submission" date="2015-09" db="EMBL/GenBank/DDBJ databases">
        <title>Identification and resolution of microdiversity through metagenomic sequencing of parallel consortia.</title>
        <authorList>
            <person name="Nelson W.C."/>
            <person name="Romine M.F."/>
            <person name="Lindemann S.R."/>
        </authorList>
    </citation>
    <scope>NUCLEOTIDE SEQUENCE [LARGE SCALE GENOMIC DNA]</scope>
    <source>
        <strain evidence="18">HL-109</strain>
    </source>
</reference>
<comment type="catalytic activity">
    <reaction evidence="15">
        <text>a CDP-1,2-diacyl-sn-glycerol + sn-glycerol 3-phosphate = a 1,2-diacyl-sn-glycero-3-phospho-(1'-sn-glycero-3'-phosphate) + CMP + H(+)</text>
        <dbReference type="Rhea" id="RHEA:12593"/>
        <dbReference type="ChEBI" id="CHEBI:15378"/>
        <dbReference type="ChEBI" id="CHEBI:57597"/>
        <dbReference type="ChEBI" id="CHEBI:58332"/>
        <dbReference type="ChEBI" id="CHEBI:60110"/>
        <dbReference type="ChEBI" id="CHEBI:60377"/>
        <dbReference type="EC" id="2.7.8.5"/>
    </reaction>
</comment>
<proteinExistence type="inferred from homology"/>
<evidence type="ECO:0000256" key="16">
    <source>
        <dbReference type="RuleBase" id="RU003750"/>
    </source>
</evidence>